<gene>
    <name evidence="11" type="ORF">OP8BY_2115</name>
</gene>
<organism evidence="11 12">
    <name type="scientific">Candidatus Saccharicenans subterraneus</name>
    <dbReference type="NCBI Taxonomy" id="2508984"/>
    <lineage>
        <taxon>Bacteria</taxon>
        <taxon>Candidatus Aminicenantota</taxon>
        <taxon>Candidatus Aminicenantia</taxon>
        <taxon>Candidatus Aminicenantales</taxon>
        <taxon>Candidatus Saccharicenantaceae</taxon>
        <taxon>Candidatus Saccharicenans</taxon>
    </lineage>
</organism>
<dbReference type="PANTHER" id="PTHR11705">
    <property type="entry name" value="PROTEASE FAMILY M14 CARBOXYPEPTIDASE A,B"/>
    <property type="match status" value="1"/>
</dbReference>
<dbReference type="Proteomes" id="UP000257323">
    <property type="component" value="Unassembled WGS sequence"/>
</dbReference>
<keyword evidence="11" id="KW-0121">Carboxypeptidase</keyword>
<dbReference type="PRINTS" id="PR00765">
    <property type="entry name" value="CRBOXYPTASEA"/>
</dbReference>
<keyword evidence="6" id="KW-0482">Metalloprotease</keyword>
<evidence type="ECO:0000259" key="10">
    <source>
        <dbReference type="PROSITE" id="PS52035"/>
    </source>
</evidence>
<dbReference type="SUPFAM" id="SSF53187">
    <property type="entry name" value="Zn-dependent exopeptidases"/>
    <property type="match status" value="1"/>
</dbReference>
<protein>
    <submittedName>
        <fullName evidence="11">Zinc carboxypeptidase</fullName>
    </submittedName>
</protein>
<keyword evidence="9" id="KW-0732">Signal</keyword>
<reference evidence="11 12" key="1">
    <citation type="submission" date="2018-08" db="EMBL/GenBank/DDBJ databases">
        <title>Genome analysis of the thermophilic bacterium of the candidate phylum Aminicenantes from deep subsurface aquifer revealed its physiology and ecological role.</title>
        <authorList>
            <person name="Kadnikov V.V."/>
            <person name="Mardanov A.V."/>
            <person name="Beletsky A.V."/>
            <person name="Karnachuk O.V."/>
            <person name="Ravin N.V."/>
        </authorList>
    </citation>
    <scope>NUCLEOTIDE SEQUENCE [LARGE SCALE GENOMIC DNA]</scope>
    <source>
        <strain evidence="11">BY38</strain>
    </source>
</reference>
<sequence length="595" mass="67132">MNRTLRIVLLIALMVTLSGLSQVDSAQGTSKTRPEVRLSFDHFYDQAELTAALKELQRAYPDLMKLESIGKSYQGRDIWAVIINNPATGPAERKPGFYIDGNIHGNEIQGAEVSLYTIYYLLKNSGKLEFVDRLLRDRAFYIVPTMNPDSRDYFLHLASDSNAPRSGLVPYDDDRDGLLDEDGPDDLDGDGSITYMRKRDPKGNYKASPDNPLVMVPCRPGEKGEFIMLGSEGLDNDGDGQVNEDGPGGYDMNRNFGYNWQPNYVQRGAGPYPFCWPETRAVRDFLLAHPNIMGAQSFHNYGGMILRGPGAKNLGETLPQDRQVYDYIGKQGEKILPGYRYIVIYKDMYTVYGGTIDFTYNLLGIFTFSNELDFDQYAGTQPAAQRAGGEEEEEDVRGRMFRAGAGLEEIIYHQLVLMGEQLVEWKPYKHPLYGEIEIGGVKKMGRRVPALFRLAETCHRNAAFCLYHADQLPRLKVETVSLKKLENGQYQVDVRITNDRVTPSISSQAVMRKLHRPDMLKVEGKARLVSAGILTDRFRELAEPVKLRKNYLQVENGIPGFGYVDFRLLLEGSGEINLIYDSLKGGYLEQKINLK</sequence>
<dbReference type="GO" id="GO:0006508">
    <property type="term" value="P:proteolysis"/>
    <property type="evidence" value="ECO:0007669"/>
    <property type="project" value="UniProtKB-KW"/>
</dbReference>
<dbReference type="PANTHER" id="PTHR11705:SF143">
    <property type="entry name" value="SLL0236 PROTEIN"/>
    <property type="match status" value="1"/>
</dbReference>
<evidence type="ECO:0000256" key="4">
    <source>
        <dbReference type="ARBA" id="ARBA00022801"/>
    </source>
</evidence>
<evidence type="ECO:0000256" key="2">
    <source>
        <dbReference type="ARBA" id="ARBA00005988"/>
    </source>
</evidence>
<dbReference type="EMBL" id="QUAH01000005">
    <property type="protein sequence ID" value="RFT16109.1"/>
    <property type="molecule type" value="Genomic_DNA"/>
</dbReference>
<feature type="region of interest" description="Disordered" evidence="8">
    <location>
        <begin position="165"/>
        <end position="214"/>
    </location>
</feature>
<evidence type="ECO:0000256" key="3">
    <source>
        <dbReference type="ARBA" id="ARBA00022670"/>
    </source>
</evidence>
<keyword evidence="3" id="KW-0645">Protease</keyword>
<dbReference type="Gene3D" id="3.40.630.10">
    <property type="entry name" value="Zn peptidases"/>
    <property type="match status" value="1"/>
</dbReference>
<dbReference type="GO" id="GO:0008270">
    <property type="term" value="F:zinc ion binding"/>
    <property type="evidence" value="ECO:0007669"/>
    <property type="project" value="InterPro"/>
</dbReference>
<feature type="active site" description="Proton donor/acceptor" evidence="7">
    <location>
        <position position="371"/>
    </location>
</feature>
<dbReference type="SMART" id="SM00631">
    <property type="entry name" value="Zn_pept"/>
    <property type="match status" value="1"/>
</dbReference>
<evidence type="ECO:0000256" key="5">
    <source>
        <dbReference type="ARBA" id="ARBA00022833"/>
    </source>
</evidence>
<comment type="similarity">
    <text evidence="2 7">Belongs to the peptidase M14 family.</text>
</comment>
<feature type="domain" description="Peptidase M14" evidence="10">
    <location>
        <begin position="42"/>
        <end position="405"/>
    </location>
</feature>
<dbReference type="Pfam" id="PF00246">
    <property type="entry name" value="Peptidase_M14"/>
    <property type="match status" value="2"/>
</dbReference>
<dbReference type="InterPro" id="IPR000834">
    <property type="entry name" value="Peptidase_M14"/>
</dbReference>
<evidence type="ECO:0000256" key="8">
    <source>
        <dbReference type="SAM" id="MobiDB-lite"/>
    </source>
</evidence>
<feature type="chain" id="PRO_5017672156" evidence="9">
    <location>
        <begin position="27"/>
        <end position="595"/>
    </location>
</feature>
<feature type="compositionally biased region" description="Acidic residues" evidence="8">
    <location>
        <begin position="171"/>
        <end position="189"/>
    </location>
</feature>
<accession>A0A3E2BN04</accession>
<keyword evidence="5" id="KW-0862">Zinc</keyword>
<feature type="signal peptide" evidence="9">
    <location>
        <begin position="1"/>
        <end position="26"/>
    </location>
</feature>
<comment type="cofactor">
    <cofactor evidence="1">
        <name>Zn(2+)</name>
        <dbReference type="ChEBI" id="CHEBI:29105"/>
    </cofactor>
</comment>
<dbReference type="PROSITE" id="PS52035">
    <property type="entry name" value="PEPTIDASE_M14"/>
    <property type="match status" value="1"/>
</dbReference>
<keyword evidence="4" id="KW-0378">Hydrolase</keyword>
<evidence type="ECO:0000313" key="11">
    <source>
        <dbReference type="EMBL" id="RFT16109.1"/>
    </source>
</evidence>
<dbReference type="AlphaFoldDB" id="A0A3E2BN04"/>
<dbReference type="GO" id="GO:0004181">
    <property type="term" value="F:metallocarboxypeptidase activity"/>
    <property type="evidence" value="ECO:0007669"/>
    <property type="project" value="InterPro"/>
</dbReference>
<dbReference type="GO" id="GO:0005615">
    <property type="term" value="C:extracellular space"/>
    <property type="evidence" value="ECO:0007669"/>
    <property type="project" value="TreeGrafter"/>
</dbReference>
<evidence type="ECO:0000256" key="9">
    <source>
        <dbReference type="SAM" id="SignalP"/>
    </source>
</evidence>
<evidence type="ECO:0000256" key="1">
    <source>
        <dbReference type="ARBA" id="ARBA00001947"/>
    </source>
</evidence>
<evidence type="ECO:0000256" key="7">
    <source>
        <dbReference type="PROSITE-ProRule" id="PRU01379"/>
    </source>
</evidence>
<evidence type="ECO:0000256" key="6">
    <source>
        <dbReference type="ARBA" id="ARBA00023049"/>
    </source>
</evidence>
<name>A0A3E2BN04_9BACT</name>
<comment type="caution">
    <text evidence="11">The sequence shown here is derived from an EMBL/GenBank/DDBJ whole genome shotgun (WGS) entry which is preliminary data.</text>
</comment>
<evidence type="ECO:0000313" key="12">
    <source>
        <dbReference type="Proteomes" id="UP000257323"/>
    </source>
</evidence>
<dbReference type="CDD" id="cd06905">
    <property type="entry name" value="M14-like"/>
    <property type="match status" value="1"/>
</dbReference>
<proteinExistence type="inferred from homology"/>